<dbReference type="InterPro" id="IPR026590">
    <property type="entry name" value="Ssirtuin_cat_dom"/>
</dbReference>
<dbReference type="GO" id="GO:0017136">
    <property type="term" value="F:histone deacetylase activity, NAD-dependent"/>
    <property type="evidence" value="ECO:0007669"/>
    <property type="project" value="TreeGrafter"/>
</dbReference>
<keyword evidence="7" id="KW-0496">Mitochondrion</keyword>
<keyword evidence="1" id="KW-0808">Transferase</keyword>
<dbReference type="GO" id="GO:0070403">
    <property type="term" value="F:NAD+ binding"/>
    <property type="evidence" value="ECO:0007669"/>
    <property type="project" value="InterPro"/>
</dbReference>
<keyword evidence="3" id="KW-0862">Zinc</keyword>
<feature type="domain" description="Deacetylase sirtuin-type" evidence="5">
    <location>
        <begin position="11"/>
        <end position="315"/>
    </location>
</feature>
<dbReference type="GO" id="GO:0046872">
    <property type="term" value="F:metal ion binding"/>
    <property type="evidence" value="ECO:0007669"/>
    <property type="project" value="UniProtKB-KW"/>
</dbReference>
<dbReference type="PROSITE" id="PS50305">
    <property type="entry name" value="SIRTUIN"/>
    <property type="match status" value="1"/>
</dbReference>
<dbReference type="PANTHER" id="PTHR11085:SF10">
    <property type="entry name" value="NAD-DEPENDENT PROTEIN DEACYLASE SIRTUIN-5, MITOCHONDRIAL-RELATED"/>
    <property type="match status" value="1"/>
</dbReference>
<accession>A0A0G4J2P2</accession>
<feature type="binding site" evidence="3">
    <location>
        <position position="187"/>
    </location>
    <ligand>
        <name>Zn(2+)</name>
        <dbReference type="ChEBI" id="CHEBI:29105"/>
    </ligand>
</feature>
<dbReference type="STRING" id="37360.A0A0G4J2P2"/>
<feature type="active site" description="Proton acceptor" evidence="3">
    <location>
        <position position="143"/>
    </location>
</feature>
<evidence type="ECO:0000256" key="4">
    <source>
        <dbReference type="SAM" id="MobiDB-lite"/>
    </source>
</evidence>
<dbReference type="Proteomes" id="UP000039324">
    <property type="component" value="Unassembled WGS sequence"/>
</dbReference>
<feature type="region of interest" description="Disordered" evidence="4">
    <location>
        <begin position="306"/>
        <end position="331"/>
    </location>
</feature>
<name>A0A0G4J2P2_PLABS</name>
<reference evidence="6 8" key="1">
    <citation type="submission" date="2015-02" db="EMBL/GenBank/DDBJ databases">
        <authorList>
            <person name="Chooi Y.-H."/>
        </authorList>
    </citation>
    <scope>NUCLEOTIDE SEQUENCE [LARGE SCALE GENOMIC DNA]</scope>
    <source>
        <strain evidence="6">E3</strain>
    </source>
</reference>
<geneLocation type="mitochondrion" evidence="7"/>
<dbReference type="AlphaFoldDB" id="A0A0G4J2P2"/>
<feature type="binding site" evidence="3">
    <location>
        <position position="190"/>
    </location>
    <ligand>
        <name>Zn(2+)</name>
        <dbReference type="ChEBI" id="CHEBI:29105"/>
    </ligand>
</feature>
<keyword evidence="2" id="KW-0520">NAD</keyword>
<sequence length="331" mass="38040">MSVIQRILPKEARTTAAIRRAARLIADANAVMVMAGSGMNADSGLPCYRKPIDFWKDYPMYKRMDVRFHEIFRLCRFQDESELAWGFYLDWYRRSKRIVPHDGFHWLQKWAAGKKHGMFVFTTNVDNQFQAAGFDPARIKQVHGALSNIQCIASCPASSVWPLDPLIRDLHVDRATMRVPMDRIPKCAACGRMTRPNVLLPSEDNLWLTQEVWHPSRRYYEWQEQCHDDPSLQMVILEIGAGNTTPVVRMEAQVALLACNDKQARARAHLIRINPVPNREEELETVDANIDLTALRAMRRIDDLLAKQQPQEPKPPNQTAETTLSHDEGRL</sequence>
<keyword evidence="3" id="KW-0479">Metal-binding</keyword>
<feature type="binding site" evidence="3">
    <location>
        <position position="151"/>
    </location>
    <ligand>
        <name>Zn(2+)</name>
        <dbReference type="ChEBI" id="CHEBI:29105"/>
    </ligand>
</feature>
<evidence type="ECO:0000256" key="1">
    <source>
        <dbReference type="ARBA" id="ARBA00022679"/>
    </source>
</evidence>
<dbReference type="InterPro" id="IPR029035">
    <property type="entry name" value="DHS-like_NAD/FAD-binding_dom"/>
</dbReference>
<dbReference type="EMBL" id="CDSF01000118">
    <property type="protein sequence ID" value="CEP01782.1"/>
    <property type="molecule type" value="Genomic_DNA"/>
</dbReference>
<dbReference type="SUPFAM" id="SSF52467">
    <property type="entry name" value="DHS-like NAD/FAD-binding domain"/>
    <property type="match status" value="1"/>
</dbReference>
<evidence type="ECO:0000313" key="8">
    <source>
        <dbReference type="Proteomes" id="UP000039324"/>
    </source>
</evidence>
<reference evidence="7 9" key="2">
    <citation type="submission" date="2018-03" db="EMBL/GenBank/DDBJ databases">
        <authorList>
            <person name="Fogelqvist J."/>
        </authorList>
    </citation>
    <scope>NUCLEOTIDE SEQUENCE [LARGE SCALE GENOMIC DNA]</scope>
</reference>
<dbReference type="InterPro" id="IPR026591">
    <property type="entry name" value="Sirtuin_cat_small_dom_sf"/>
</dbReference>
<protein>
    <recommendedName>
        <fullName evidence="5">Deacetylase sirtuin-type domain-containing protein</fullName>
    </recommendedName>
</protein>
<dbReference type="InterPro" id="IPR050134">
    <property type="entry name" value="NAD-dep_sirtuin_deacylases"/>
</dbReference>
<dbReference type="EMBL" id="OVEO01000009">
    <property type="protein sequence ID" value="SPQ98406.1"/>
    <property type="molecule type" value="Genomic_DNA"/>
</dbReference>
<dbReference type="Gene3D" id="3.30.1600.10">
    <property type="entry name" value="SIR2/SIRT2 'Small Domain"/>
    <property type="match status" value="1"/>
</dbReference>
<dbReference type="InterPro" id="IPR003000">
    <property type="entry name" value="Sirtuin"/>
</dbReference>
<organism evidence="6 8">
    <name type="scientific">Plasmodiophora brassicae</name>
    <name type="common">Clubroot disease agent</name>
    <dbReference type="NCBI Taxonomy" id="37360"/>
    <lineage>
        <taxon>Eukaryota</taxon>
        <taxon>Sar</taxon>
        <taxon>Rhizaria</taxon>
        <taxon>Endomyxa</taxon>
        <taxon>Phytomyxea</taxon>
        <taxon>Plasmodiophorida</taxon>
        <taxon>Plasmodiophoridae</taxon>
        <taxon>Plasmodiophora</taxon>
    </lineage>
</organism>
<evidence type="ECO:0000313" key="7">
    <source>
        <dbReference type="EMBL" id="SPQ98406.1"/>
    </source>
</evidence>
<feature type="binding site" evidence="3">
    <location>
        <position position="155"/>
    </location>
    <ligand>
        <name>Zn(2+)</name>
        <dbReference type="ChEBI" id="CHEBI:29105"/>
    </ligand>
</feature>
<gene>
    <name evidence="6" type="ORF">PBRA_008724</name>
    <name evidence="7" type="ORF">PLBR_LOCUS5621</name>
</gene>
<dbReference type="PANTHER" id="PTHR11085">
    <property type="entry name" value="NAD-DEPENDENT PROTEIN DEACYLASE SIRTUIN-5, MITOCHONDRIAL-RELATED"/>
    <property type="match status" value="1"/>
</dbReference>
<dbReference type="OrthoDB" id="424302at2759"/>
<proteinExistence type="predicted"/>
<dbReference type="Pfam" id="PF02146">
    <property type="entry name" value="SIR2"/>
    <property type="match status" value="1"/>
</dbReference>
<evidence type="ECO:0000256" key="3">
    <source>
        <dbReference type="PROSITE-ProRule" id="PRU00236"/>
    </source>
</evidence>
<evidence type="ECO:0000313" key="6">
    <source>
        <dbReference type="EMBL" id="CEP01782.1"/>
    </source>
</evidence>
<evidence type="ECO:0000256" key="2">
    <source>
        <dbReference type="ARBA" id="ARBA00023027"/>
    </source>
</evidence>
<evidence type="ECO:0000259" key="5">
    <source>
        <dbReference type="PROSITE" id="PS50305"/>
    </source>
</evidence>
<evidence type="ECO:0000313" key="9">
    <source>
        <dbReference type="Proteomes" id="UP000290189"/>
    </source>
</evidence>
<dbReference type="Proteomes" id="UP000290189">
    <property type="component" value="Unassembled WGS sequence"/>
</dbReference>
<dbReference type="Gene3D" id="3.40.50.1220">
    <property type="entry name" value="TPP-binding domain"/>
    <property type="match status" value="1"/>
</dbReference>
<keyword evidence="8" id="KW-1185">Reference proteome</keyword>